<keyword evidence="1" id="KW-0812">Transmembrane</keyword>
<gene>
    <name evidence="2" type="ORF">FYJ35_13665</name>
</gene>
<organism evidence="2 3">
    <name type="scientific">Porcincola intestinalis</name>
    <dbReference type="NCBI Taxonomy" id="2606632"/>
    <lineage>
        <taxon>Bacteria</taxon>
        <taxon>Bacillati</taxon>
        <taxon>Bacillota</taxon>
        <taxon>Clostridia</taxon>
        <taxon>Lachnospirales</taxon>
        <taxon>Lachnospiraceae</taxon>
        <taxon>Porcincola</taxon>
    </lineage>
</organism>
<dbReference type="Gene3D" id="3.30.70.1530">
    <property type="entry name" value="Hypothetical protein rpa1041"/>
    <property type="match status" value="1"/>
</dbReference>
<name>A0A6L5X6S6_9FIRM</name>
<evidence type="ECO:0000256" key="1">
    <source>
        <dbReference type="SAM" id="Phobius"/>
    </source>
</evidence>
<keyword evidence="2" id="KW-0808">Transferase</keyword>
<proteinExistence type="predicted"/>
<dbReference type="AlphaFoldDB" id="A0A6L5X6S6"/>
<keyword evidence="3" id="KW-1185">Reference proteome</keyword>
<feature type="transmembrane region" description="Helical" evidence="1">
    <location>
        <begin position="94"/>
        <end position="114"/>
    </location>
</feature>
<dbReference type="EMBL" id="VULZ01000021">
    <property type="protein sequence ID" value="MSS16059.1"/>
    <property type="molecule type" value="Genomic_DNA"/>
</dbReference>
<keyword evidence="1" id="KW-0472">Membrane</keyword>
<keyword evidence="1" id="KW-1133">Transmembrane helix</keyword>
<sequence length="117" mass="12639">MAMMDQIKTDMKKVHLAYAPTQQDADAWISLLEKSGIHAEKGSGIRDLYAIGSPVGIEILVPEEDAPRAQALLKTQVHLPDSSGAAPNAAGRTLRWVVVSVIAIAALLFIRVLVLRQ</sequence>
<comment type="caution">
    <text evidence="2">The sequence shown here is derived from an EMBL/GenBank/DDBJ whole genome shotgun (WGS) entry which is preliminary data.</text>
</comment>
<evidence type="ECO:0000313" key="3">
    <source>
        <dbReference type="Proteomes" id="UP000481852"/>
    </source>
</evidence>
<dbReference type="RefSeq" id="WP_154527483.1">
    <property type="nucleotide sequence ID" value="NZ_JAXEDB010000006.1"/>
</dbReference>
<evidence type="ECO:0000313" key="2">
    <source>
        <dbReference type="EMBL" id="MSS16059.1"/>
    </source>
</evidence>
<dbReference type="GO" id="GO:0016740">
    <property type="term" value="F:transferase activity"/>
    <property type="evidence" value="ECO:0007669"/>
    <property type="project" value="UniProtKB-KW"/>
</dbReference>
<dbReference type="Proteomes" id="UP000481852">
    <property type="component" value="Unassembled WGS sequence"/>
</dbReference>
<reference evidence="2 3" key="1">
    <citation type="submission" date="2019-08" db="EMBL/GenBank/DDBJ databases">
        <title>In-depth cultivation of the pig gut microbiome towards novel bacterial diversity and tailored functional studies.</title>
        <authorList>
            <person name="Wylensek D."/>
            <person name="Hitch T.C.A."/>
            <person name="Clavel T."/>
        </authorList>
    </citation>
    <scope>NUCLEOTIDE SEQUENCE [LARGE SCALE GENOMIC DNA]</scope>
    <source>
        <strain evidence="2 3">Oil+RF-744-WCA-WT-11</strain>
    </source>
</reference>
<protein>
    <submittedName>
        <fullName evidence="2">Nucleotidyltransferase family protein</fullName>
    </submittedName>
</protein>
<accession>A0A6L5X6S6</accession>